<reference evidence="2 3" key="1">
    <citation type="submission" date="2023-03" db="EMBL/GenBank/DDBJ databases">
        <title>Genome insight into feeding habits of ladybird beetles.</title>
        <authorList>
            <person name="Li H.-S."/>
            <person name="Huang Y.-H."/>
            <person name="Pang H."/>
        </authorList>
    </citation>
    <scope>NUCLEOTIDE SEQUENCE [LARGE SCALE GENOMIC DNA]</scope>
    <source>
        <strain evidence="2">SYSU_2023b</strain>
        <tissue evidence="2">Whole body</tissue>
    </source>
</reference>
<keyword evidence="3" id="KW-1185">Reference proteome</keyword>
<feature type="region of interest" description="Disordered" evidence="1">
    <location>
        <begin position="73"/>
        <end position="98"/>
    </location>
</feature>
<evidence type="ECO:0000313" key="2">
    <source>
        <dbReference type="EMBL" id="KAK9869187.1"/>
    </source>
</evidence>
<feature type="compositionally biased region" description="Basic residues" evidence="1">
    <location>
        <begin position="75"/>
        <end position="89"/>
    </location>
</feature>
<dbReference type="EMBL" id="JARQZJ010000001">
    <property type="protein sequence ID" value="KAK9869187.1"/>
    <property type="molecule type" value="Genomic_DNA"/>
</dbReference>
<organism evidence="2 3">
    <name type="scientific">Henosepilachna vigintioctopunctata</name>
    <dbReference type="NCBI Taxonomy" id="420089"/>
    <lineage>
        <taxon>Eukaryota</taxon>
        <taxon>Metazoa</taxon>
        <taxon>Ecdysozoa</taxon>
        <taxon>Arthropoda</taxon>
        <taxon>Hexapoda</taxon>
        <taxon>Insecta</taxon>
        <taxon>Pterygota</taxon>
        <taxon>Neoptera</taxon>
        <taxon>Endopterygota</taxon>
        <taxon>Coleoptera</taxon>
        <taxon>Polyphaga</taxon>
        <taxon>Cucujiformia</taxon>
        <taxon>Coccinelloidea</taxon>
        <taxon>Coccinellidae</taxon>
        <taxon>Epilachninae</taxon>
        <taxon>Epilachnini</taxon>
        <taxon>Henosepilachna</taxon>
    </lineage>
</organism>
<dbReference type="Proteomes" id="UP001431783">
    <property type="component" value="Unassembled WGS sequence"/>
</dbReference>
<evidence type="ECO:0000256" key="1">
    <source>
        <dbReference type="SAM" id="MobiDB-lite"/>
    </source>
</evidence>
<accession>A0AAW1TGY4</accession>
<comment type="caution">
    <text evidence="2">The sequence shown here is derived from an EMBL/GenBank/DDBJ whole genome shotgun (WGS) entry which is preliminary data.</text>
</comment>
<proteinExistence type="predicted"/>
<name>A0AAW1TGY4_9CUCU</name>
<dbReference type="AlphaFoldDB" id="A0AAW1TGY4"/>
<gene>
    <name evidence="2" type="ORF">WA026_002935</name>
</gene>
<evidence type="ECO:0000313" key="3">
    <source>
        <dbReference type="Proteomes" id="UP001431783"/>
    </source>
</evidence>
<protein>
    <submittedName>
        <fullName evidence="2">Uncharacterized protein</fullName>
    </submittedName>
</protein>
<sequence length="98" mass="11410">MVRNGLSQVTIKIRKMWKDDIGADGRSPCEKKWTESNFVGTAEGKGTKLKTAGIHRGTWNARGWTQDFHVEVSRNKKTKTHNEKRRWRPKYWGDRGPK</sequence>